<sequence>MDFHSLARKELQALCKKNKIPANMTNVAMADALQALQNVEGLEEFLNPSDSNLSQSPEKNVNGSPDIPRTAARASTRRKPTKQVSESTQPLTRTRRGTRGSAAQGIDQENKDVNVLITPAPAVPGSRRRVPAASSRRKIETQLREAEEDEKSEAQERSDVVETPVVPSTRRKAPATSALRKLETENSVQRVYSTRHSVRLLEKNLGKMSLVENGKSQPVKIDDLSEEMANSSEISELSVQFEKEMSEANTQTVPEVGPEETNDSEVLLDPKPVESMEMERELKVDIKDMNKSDDESEEDNLKSVAPDNSGVVKVSETIDEAVDEGSDESDIISSEKLEMAIDVDHETVDEKVTEQDTRSEDSLAVKESNDASAEDMDHVSESVSPQHKCQNLRKDSELNVTEGDDHSNCDSESESTTTEGESDEEIVSDENSSECEEDYSDDDAETEEEKDLEAPVENLENNHSGSEGIVAEQLDIQVSVENQASTMEIYNTEALVDVYVTEAETEEEKDLEAPVLPIGFEILENDHSGSEGIVAEQSDIQVSVENQASTMEIYNTEALVDVYVIEAEEIAMKTNDHSSVETPISMKNMSPDLLISDCEVTLSTVATNSISEDKTSCHVEDPIAKAEEMHETLDICVMPAHESNMSTDLISDSKVTYEIPFQPFTADQLSGQFPRPTQLTPIQKVTDVSDDDEENIDTGNVEVELDKEKAKPDELAGKSLRQLTKMVKEMPFQPFAADQLSGQFPRPTQLTPRKSSAIKESTIQKVTDVSDDDEENIDTGNVEVELDKEKAKPDELAGKSLRQLAKMLKEMHIKSNKKHNTDKSATKEHVGKKRIALQALPENCSIAVDEGLKEN</sequence>
<organism evidence="2 3">
    <name type="scientific">Quercus rubra</name>
    <name type="common">Northern red oak</name>
    <name type="synonym">Quercus borealis</name>
    <dbReference type="NCBI Taxonomy" id="3512"/>
    <lineage>
        <taxon>Eukaryota</taxon>
        <taxon>Viridiplantae</taxon>
        <taxon>Streptophyta</taxon>
        <taxon>Embryophyta</taxon>
        <taxon>Tracheophyta</taxon>
        <taxon>Spermatophyta</taxon>
        <taxon>Magnoliopsida</taxon>
        <taxon>eudicotyledons</taxon>
        <taxon>Gunneridae</taxon>
        <taxon>Pentapetalae</taxon>
        <taxon>rosids</taxon>
        <taxon>fabids</taxon>
        <taxon>Fagales</taxon>
        <taxon>Fagaceae</taxon>
        <taxon>Quercus</taxon>
    </lineage>
</organism>
<feature type="compositionally biased region" description="Basic and acidic residues" evidence="1">
    <location>
        <begin position="333"/>
        <end position="380"/>
    </location>
</feature>
<dbReference type="EMBL" id="JAXUIC010000009">
    <property type="protein sequence ID" value="KAK4572365.1"/>
    <property type="molecule type" value="Genomic_DNA"/>
</dbReference>
<gene>
    <name evidence="2" type="ORF">RGQ29_030701</name>
</gene>
<dbReference type="PANTHER" id="PTHR33621:SF2">
    <property type="entry name" value="RIBOSOMAL L1 DOMAIN-CONTAINING PROTEIN"/>
    <property type="match status" value="1"/>
</dbReference>
<feature type="region of interest" description="Disordered" evidence="1">
    <location>
        <begin position="243"/>
        <end position="463"/>
    </location>
</feature>
<proteinExistence type="predicted"/>
<reference evidence="2 3" key="1">
    <citation type="journal article" date="2023" name="G3 (Bethesda)">
        <title>A haplotype-resolved chromosome-scale genome for Quercus rubra L. provides insights into the genetics of adaptive traits for red oak species.</title>
        <authorList>
            <person name="Kapoor B."/>
            <person name="Jenkins J."/>
            <person name="Schmutz J."/>
            <person name="Zhebentyayeva T."/>
            <person name="Kuelheim C."/>
            <person name="Coggeshall M."/>
            <person name="Heim C."/>
            <person name="Lasky J.R."/>
            <person name="Leites L."/>
            <person name="Islam-Faridi N."/>
            <person name="Romero-Severson J."/>
            <person name="DeLeo V.L."/>
            <person name="Lucas S.M."/>
            <person name="Lazic D."/>
            <person name="Gailing O."/>
            <person name="Carlson J."/>
            <person name="Staton M."/>
        </authorList>
    </citation>
    <scope>NUCLEOTIDE SEQUENCE [LARGE SCALE GENOMIC DNA]</scope>
    <source>
        <strain evidence="2">Pseudo-F2</strain>
    </source>
</reference>
<dbReference type="AlphaFoldDB" id="A0AAN7EI68"/>
<feature type="compositionally biased region" description="Basic and acidic residues" evidence="1">
    <location>
        <begin position="392"/>
        <end position="409"/>
    </location>
</feature>
<comment type="caution">
    <text evidence="2">The sequence shown here is derived from an EMBL/GenBank/DDBJ whole genome shotgun (WGS) entry which is preliminary data.</text>
</comment>
<keyword evidence="3" id="KW-1185">Reference proteome</keyword>
<feature type="compositionally biased region" description="Acidic residues" evidence="1">
    <location>
        <begin position="317"/>
        <end position="330"/>
    </location>
</feature>
<evidence type="ECO:0000313" key="3">
    <source>
        <dbReference type="Proteomes" id="UP001324115"/>
    </source>
</evidence>
<feature type="compositionally biased region" description="Polar residues" evidence="1">
    <location>
        <begin position="48"/>
        <end position="63"/>
    </location>
</feature>
<evidence type="ECO:0000256" key="1">
    <source>
        <dbReference type="SAM" id="MobiDB-lite"/>
    </source>
</evidence>
<dbReference type="PANTHER" id="PTHR33621">
    <property type="entry name" value="ASPARTIC/GLUTAMIC ACID-RICH PROTEIN"/>
    <property type="match status" value="1"/>
</dbReference>
<dbReference type="Proteomes" id="UP001324115">
    <property type="component" value="Unassembled WGS sequence"/>
</dbReference>
<evidence type="ECO:0000313" key="2">
    <source>
        <dbReference type="EMBL" id="KAK4572365.1"/>
    </source>
</evidence>
<feature type="compositionally biased region" description="Polar residues" evidence="1">
    <location>
        <begin position="82"/>
        <end position="91"/>
    </location>
</feature>
<accession>A0AAN7EI68</accession>
<feature type="region of interest" description="Disordered" evidence="1">
    <location>
        <begin position="46"/>
        <end position="176"/>
    </location>
</feature>
<feature type="compositionally biased region" description="Basic and acidic residues" evidence="1">
    <location>
        <begin position="271"/>
        <end position="293"/>
    </location>
</feature>
<feature type="compositionally biased region" description="Acidic residues" evidence="1">
    <location>
        <begin position="420"/>
        <end position="451"/>
    </location>
</feature>
<protein>
    <submittedName>
        <fullName evidence="2">Uncharacterized protein</fullName>
    </submittedName>
</protein>
<name>A0AAN7EI68_QUERU</name>